<evidence type="ECO:0000256" key="1">
    <source>
        <dbReference type="SAM" id="MobiDB-lite"/>
    </source>
</evidence>
<proteinExistence type="predicted"/>
<evidence type="ECO:0000313" key="3">
    <source>
        <dbReference type="Proteomes" id="UP001497644"/>
    </source>
</evidence>
<dbReference type="Proteomes" id="UP001497644">
    <property type="component" value="Chromosome 2"/>
</dbReference>
<keyword evidence="3" id="KW-1185">Reference proteome</keyword>
<accession>A0AAV2NK49</accession>
<reference evidence="2" key="1">
    <citation type="submission" date="2024-04" db="EMBL/GenBank/DDBJ databases">
        <authorList>
            <consortium name="Molecular Ecology Group"/>
        </authorList>
    </citation>
    <scope>NUCLEOTIDE SEQUENCE</scope>
</reference>
<dbReference type="EMBL" id="OZ034825">
    <property type="protein sequence ID" value="CAL1680194.1"/>
    <property type="molecule type" value="Genomic_DNA"/>
</dbReference>
<dbReference type="AlphaFoldDB" id="A0AAV2NK49"/>
<feature type="compositionally biased region" description="Polar residues" evidence="1">
    <location>
        <begin position="87"/>
        <end position="106"/>
    </location>
</feature>
<evidence type="ECO:0000313" key="2">
    <source>
        <dbReference type="EMBL" id="CAL1680194.1"/>
    </source>
</evidence>
<protein>
    <submittedName>
        <fullName evidence="2">Uncharacterized protein</fullName>
    </submittedName>
</protein>
<gene>
    <name evidence="2" type="ORF">LPLAT_LOCUS6260</name>
</gene>
<name>A0AAV2NK49_9HYME</name>
<feature type="region of interest" description="Disordered" evidence="1">
    <location>
        <begin position="86"/>
        <end position="106"/>
    </location>
</feature>
<feature type="compositionally biased region" description="Basic and acidic residues" evidence="1">
    <location>
        <begin position="40"/>
        <end position="51"/>
    </location>
</feature>
<organism evidence="2 3">
    <name type="scientific">Lasius platythorax</name>
    <dbReference type="NCBI Taxonomy" id="488582"/>
    <lineage>
        <taxon>Eukaryota</taxon>
        <taxon>Metazoa</taxon>
        <taxon>Ecdysozoa</taxon>
        <taxon>Arthropoda</taxon>
        <taxon>Hexapoda</taxon>
        <taxon>Insecta</taxon>
        <taxon>Pterygota</taxon>
        <taxon>Neoptera</taxon>
        <taxon>Endopterygota</taxon>
        <taxon>Hymenoptera</taxon>
        <taxon>Apocrita</taxon>
        <taxon>Aculeata</taxon>
        <taxon>Formicoidea</taxon>
        <taxon>Formicidae</taxon>
        <taxon>Formicinae</taxon>
        <taxon>Lasius</taxon>
        <taxon>Lasius</taxon>
    </lineage>
</organism>
<sequence>MSRYMEIRLSEDERFGFTVHFTQQDTIDGMGRRNIGSKGQRADNGSERDAWNHQCPPTMSDHQGARDPKCVLILFAYSTCFLRRNDTSTSPARRCEQPQTAAQFEV</sequence>
<feature type="region of interest" description="Disordered" evidence="1">
    <location>
        <begin position="28"/>
        <end position="64"/>
    </location>
</feature>